<sequence length="263" mass="28154">MCRTGSVRPRPRVSRRRPGWPCPHSPVGGHFTSASCVGVSPSTWLRRGAHRHAASVDVGDARGGKAGKGTGGGGHGGFKGISNSVPREMTWEEMLLAAQLTAMCLGALLALCVVACCAYKICGPAEELEWGSQYSVLKKSPRPPPELLRELFLSFVGPARGAHLSGVTAGRGGARRRARTPPLASCGGVAGRGEQRRRLEGREATEHRRLDTPPFPPDAKKPYVGGGWVSARREMDTLRYWRARGGTSERVGVCGSWLADPRL</sequence>
<keyword evidence="3" id="KW-1185">Reference proteome</keyword>
<evidence type="ECO:0000313" key="3">
    <source>
        <dbReference type="Proteomes" id="UP001487740"/>
    </source>
</evidence>
<proteinExistence type="predicted"/>
<protein>
    <submittedName>
        <fullName evidence="2">Uncharacterized protein</fullName>
    </submittedName>
</protein>
<feature type="compositionally biased region" description="Basic residues" evidence="1">
    <location>
        <begin position="9"/>
        <end position="18"/>
    </location>
</feature>
<feature type="region of interest" description="Disordered" evidence="1">
    <location>
        <begin position="187"/>
        <end position="226"/>
    </location>
</feature>
<feature type="region of interest" description="Disordered" evidence="1">
    <location>
        <begin position="1"/>
        <end position="22"/>
    </location>
</feature>
<gene>
    <name evidence="2" type="ORF">O3P69_020056</name>
</gene>
<reference evidence="2 3" key="1">
    <citation type="submission" date="2023-03" db="EMBL/GenBank/DDBJ databases">
        <title>High-quality genome of Scylla paramamosain provides insights in environmental adaptation.</title>
        <authorList>
            <person name="Zhang L."/>
        </authorList>
    </citation>
    <scope>NUCLEOTIDE SEQUENCE [LARGE SCALE GENOMIC DNA]</scope>
    <source>
        <strain evidence="2">LZ_2023a</strain>
        <tissue evidence="2">Muscle</tissue>
    </source>
</reference>
<dbReference type="EMBL" id="JARAKH010000029">
    <property type="protein sequence ID" value="KAK8387872.1"/>
    <property type="molecule type" value="Genomic_DNA"/>
</dbReference>
<evidence type="ECO:0000313" key="2">
    <source>
        <dbReference type="EMBL" id="KAK8387872.1"/>
    </source>
</evidence>
<feature type="compositionally biased region" description="Basic and acidic residues" evidence="1">
    <location>
        <begin position="193"/>
        <end position="211"/>
    </location>
</feature>
<feature type="compositionally biased region" description="Gly residues" evidence="1">
    <location>
        <begin position="64"/>
        <end position="78"/>
    </location>
</feature>
<dbReference type="AlphaFoldDB" id="A0AAW0TNC7"/>
<comment type="caution">
    <text evidence="2">The sequence shown here is derived from an EMBL/GenBank/DDBJ whole genome shotgun (WGS) entry which is preliminary data.</text>
</comment>
<name>A0AAW0TNC7_SCYPA</name>
<organism evidence="2 3">
    <name type="scientific">Scylla paramamosain</name>
    <name type="common">Mud crab</name>
    <dbReference type="NCBI Taxonomy" id="85552"/>
    <lineage>
        <taxon>Eukaryota</taxon>
        <taxon>Metazoa</taxon>
        <taxon>Ecdysozoa</taxon>
        <taxon>Arthropoda</taxon>
        <taxon>Crustacea</taxon>
        <taxon>Multicrustacea</taxon>
        <taxon>Malacostraca</taxon>
        <taxon>Eumalacostraca</taxon>
        <taxon>Eucarida</taxon>
        <taxon>Decapoda</taxon>
        <taxon>Pleocyemata</taxon>
        <taxon>Brachyura</taxon>
        <taxon>Eubrachyura</taxon>
        <taxon>Portunoidea</taxon>
        <taxon>Portunidae</taxon>
        <taxon>Portuninae</taxon>
        <taxon>Scylla</taxon>
    </lineage>
</organism>
<accession>A0AAW0TNC7</accession>
<dbReference type="Proteomes" id="UP001487740">
    <property type="component" value="Unassembled WGS sequence"/>
</dbReference>
<feature type="region of interest" description="Disordered" evidence="1">
    <location>
        <begin position="55"/>
        <end position="78"/>
    </location>
</feature>
<evidence type="ECO:0000256" key="1">
    <source>
        <dbReference type="SAM" id="MobiDB-lite"/>
    </source>
</evidence>